<evidence type="ECO:0000313" key="2">
    <source>
        <dbReference type="Proteomes" id="UP001286174"/>
    </source>
</evidence>
<dbReference type="AlphaFoldDB" id="A0AB35U670"/>
<keyword evidence="2" id="KW-1185">Reference proteome</keyword>
<name>A0AB35U670_9FIRM</name>
<sequence>MPVFLDVHPVMPASFLRDDRNELADPLVEDGKKMPHCFVAGERTDPVARKAFLRLTAFLDQHCS</sequence>
<dbReference type="Proteomes" id="UP001286174">
    <property type="component" value="Unassembled WGS sequence"/>
</dbReference>
<dbReference type="EMBL" id="JALBUR010000018">
    <property type="protein sequence ID" value="MDX8419992.1"/>
    <property type="molecule type" value="Genomic_DNA"/>
</dbReference>
<accession>A0AB35U670</accession>
<evidence type="ECO:0000313" key="1">
    <source>
        <dbReference type="EMBL" id="MDX8419992.1"/>
    </source>
</evidence>
<reference evidence="1 2" key="1">
    <citation type="submission" date="2022-03" db="EMBL/GenBank/DDBJ databases">
        <title>Novel taxa within the pig intestine.</title>
        <authorList>
            <person name="Wylensek D."/>
            <person name="Bishof K."/>
            <person name="Afrizal A."/>
            <person name="Clavel T."/>
        </authorList>
    </citation>
    <scope>NUCLEOTIDE SEQUENCE [LARGE SCALE GENOMIC DNA]</scope>
    <source>
        <strain evidence="1 2">CLA-KB-P133</strain>
    </source>
</reference>
<protein>
    <submittedName>
        <fullName evidence="1">Uncharacterized protein</fullName>
    </submittedName>
</protein>
<comment type="caution">
    <text evidence="1">The sequence shown here is derived from an EMBL/GenBank/DDBJ whole genome shotgun (WGS) entry which is preliminary data.</text>
</comment>
<proteinExistence type="predicted"/>
<dbReference type="RefSeq" id="WP_370596237.1">
    <property type="nucleotide sequence ID" value="NZ_JALBUR010000018.1"/>
</dbReference>
<gene>
    <name evidence="1" type="ORF">MOZ60_07770</name>
</gene>
<organism evidence="1 2">
    <name type="scientific">Grylomicrobium aquisgranensis</name>
    <dbReference type="NCBI Taxonomy" id="2926318"/>
    <lineage>
        <taxon>Bacteria</taxon>
        <taxon>Bacillati</taxon>
        <taxon>Bacillota</taxon>
        <taxon>Erysipelotrichia</taxon>
        <taxon>Erysipelotrichales</taxon>
        <taxon>Erysipelotrichaceae</taxon>
        <taxon>Grylomicrobium</taxon>
    </lineage>
</organism>